<evidence type="ECO:0000313" key="4">
    <source>
        <dbReference type="EMBL" id="KAF4747472.1"/>
    </source>
</evidence>
<dbReference type="Proteomes" id="UP000553632">
    <property type="component" value="Unassembled WGS sequence"/>
</dbReference>
<organism evidence="4 6">
    <name type="scientific">Perkinsus olseni</name>
    <name type="common">Perkinsus atlanticus</name>
    <dbReference type="NCBI Taxonomy" id="32597"/>
    <lineage>
        <taxon>Eukaryota</taxon>
        <taxon>Sar</taxon>
        <taxon>Alveolata</taxon>
        <taxon>Perkinsozoa</taxon>
        <taxon>Perkinsea</taxon>
        <taxon>Perkinsida</taxon>
        <taxon>Perkinsidae</taxon>
        <taxon>Perkinsus</taxon>
    </lineage>
</organism>
<dbReference type="EMBL" id="JABANP010000170">
    <property type="protein sequence ID" value="KAF4687884.1"/>
    <property type="molecule type" value="Genomic_DNA"/>
</dbReference>
<dbReference type="EMBL" id="JABANO010009084">
    <property type="protein sequence ID" value="KAF4747472.1"/>
    <property type="molecule type" value="Genomic_DNA"/>
</dbReference>
<feature type="signal peptide" evidence="1">
    <location>
        <begin position="1"/>
        <end position="21"/>
    </location>
</feature>
<name>A0A7J6TS97_PEROL</name>
<evidence type="ECO:0000256" key="1">
    <source>
        <dbReference type="SAM" id="SignalP"/>
    </source>
</evidence>
<reference evidence="5 6" key="1">
    <citation type="submission" date="2020-04" db="EMBL/GenBank/DDBJ databases">
        <title>Perkinsus olseni comparative genomics.</title>
        <authorList>
            <person name="Bogema D.R."/>
        </authorList>
    </citation>
    <scope>NUCLEOTIDE SEQUENCE [LARGE SCALE GENOMIC DNA]</scope>
    <source>
        <strain evidence="2">00978-12</strain>
        <strain evidence="3">ATCC PRA-205</strain>
        <strain evidence="4 6">ATCC PRA-207</strain>
    </source>
</reference>
<keyword evidence="6" id="KW-1185">Reference proteome</keyword>
<proteinExistence type="predicted"/>
<evidence type="ECO:0000313" key="2">
    <source>
        <dbReference type="EMBL" id="KAF4687884.1"/>
    </source>
</evidence>
<protein>
    <recommendedName>
        <fullName evidence="7">Chitinase</fullName>
    </recommendedName>
</protein>
<dbReference type="EMBL" id="JABANM010015113">
    <property type="protein sequence ID" value="KAF4731569.1"/>
    <property type="molecule type" value="Genomic_DNA"/>
</dbReference>
<evidence type="ECO:0000313" key="6">
    <source>
        <dbReference type="Proteomes" id="UP000553632"/>
    </source>
</evidence>
<comment type="caution">
    <text evidence="4">The sequence shown here is derived from an EMBL/GenBank/DDBJ whole genome shotgun (WGS) entry which is preliminary data.</text>
</comment>
<dbReference type="Proteomes" id="UP000574390">
    <property type="component" value="Unassembled WGS sequence"/>
</dbReference>
<dbReference type="Proteomes" id="UP000541610">
    <property type="component" value="Unassembled WGS sequence"/>
</dbReference>
<evidence type="ECO:0008006" key="7">
    <source>
        <dbReference type="Google" id="ProtNLM"/>
    </source>
</evidence>
<gene>
    <name evidence="2" type="ORF">FOZ60_003444</name>
    <name evidence="3" type="ORF">FOZ62_032436</name>
    <name evidence="4" type="ORF">FOZ63_032883</name>
</gene>
<evidence type="ECO:0000313" key="5">
    <source>
        <dbReference type="Proteomes" id="UP000541610"/>
    </source>
</evidence>
<sequence length="331" mass="36922">MIHTLVIIAALLFSFFVDAYGNGCLATYSRKKYWRDGDPSFIEFFKTDAGKKYNCGDVYLAVADASQEGQLPDRFELIQFVKDFREQTGNDGTIYFTYVGGGSPSRSTDAYWAADFVSLVELFLLYDLASEYGPVGMSFDAALDKAGWSKVFDAVEDARRYFAGNYPDITFKVDVRLDHSVGKEAFDEIMREADHVSVPTFASDQPYLVSLYNRFLEKTCPHYEDDTFRGYNAKITFVGTGDCSAPCGTTMCDYYPPNITRAHDLLQVAVNISRTISLSQGCFDHLLEADGTLIGLDYFEESRCIYGDEVLAAIGAPLCGAFAKEHSETCR</sequence>
<dbReference type="OrthoDB" id="10280106at2759"/>
<dbReference type="OMA" id="IMREADH"/>
<keyword evidence="1" id="KW-0732">Signal</keyword>
<evidence type="ECO:0000313" key="3">
    <source>
        <dbReference type="EMBL" id="KAF4731569.1"/>
    </source>
</evidence>
<feature type="chain" id="PRO_5036205841" description="Chitinase" evidence="1">
    <location>
        <begin position="22"/>
        <end position="331"/>
    </location>
</feature>
<accession>A0A7J6TS97</accession>
<dbReference type="AlphaFoldDB" id="A0A7J6TS97"/>